<sequence length="200" mass="21851">MRILAGLMLLASSLGAYGAESTYQKVDFETDCSEVQSDETGGSWTCKGYGDYGISFAEGDLRQSAFYGHLGPWFEKGAFETFSGFNHAGDTIEWRLDGATPFATIRRWFVSPGTNDKGDPLPEVQVLVISKVGQKDARDACVVGYVEATANKDANALARKIADEEAHDFACRYAEAMWHGERRATGIEASSYFEDKAGVE</sequence>
<dbReference type="AlphaFoldDB" id="A0A1X7PXL9"/>
<reference evidence="2 3" key="1">
    <citation type="submission" date="2017-04" db="EMBL/GenBank/DDBJ databases">
        <authorList>
            <person name="Afonso C.L."/>
            <person name="Miller P.J."/>
            <person name="Scott M.A."/>
            <person name="Spackman E."/>
            <person name="Goraichik I."/>
            <person name="Dimitrov K.M."/>
            <person name="Suarez D.L."/>
            <person name="Swayne D.E."/>
        </authorList>
    </citation>
    <scope>NUCLEOTIDE SEQUENCE [LARGE SCALE GENOMIC DNA]</scope>
    <source>
        <strain evidence="2 3">B5P</strain>
    </source>
</reference>
<dbReference type="OrthoDB" id="7427667at2"/>
<protein>
    <submittedName>
        <fullName evidence="2">Uncharacterized protein</fullName>
    </submittedName>
</protein>
<gene>
    <name evidence="2" type="ORF">SAMN02982922_5572</name>
</gene>
<evidence type="ECO:0000313" key="2">
    <source>
        <dbReference type="EMBL" id="SMH56523.1"/>
    </source>
</evidence>
<dbReference type="Proteomes" id="UP000193083">
    <property type="component" value="Unassembled WGS sequence"/>
</dbReference>
<feature type="chain" id="PRO_5012304658" evidence="1">
    <location>
        <begin position="19"/>
        <end position="200"/>
    </location>
</feature>
<evidence type="ECO:0000313" key="3">
    <source>
        <dbReference type="Proteomes" id="UP000193083"/>
    </source>
</evidence>
<dbReference type="RefSeq" id="WP_085467144.1">
    <property type="nucleotide sequence ID" value="NZ_FXBL01000004.1"/>
</dbReference>
<evidence type="ECO:0000256" key="1">
    <source>
        <dbReference type="SAM" id="SignalP"/>
    </source>
</evidence>
<dbReference type="EMBL" id="FXBL01000004">
    <property type="protein sequence ID" value="SMH56523.1"/>
    <property type="molecule type" value="Genomic_DNA"/>
</dbReference>
<organism evidence="2 3">
    <name type="scientific">Mesorhizobium australicum</name>
    <dbReference type="NCBI Taxonomy" id="536018"/>
    <lineage>
        <taxon>Bacteria</taxon>
        <taxon>Pseudomonadati</taxon>
        <taxon>Pseudomonadota</taxon>
        <taxon>Alphaproteobacteria</taxon>
        <taxon>Hyphomicrobiales</taxon>
        <taxon>Phyllobacteriaceae</taxon>
        <taxon>Mesorhizobium</taxon>
    </lineage>
</organism>
<name>A0A1X7PXL9_9HYPH</name>
<proteinExistence type="predicted"/>
<accession>A0A1X7PXL9</accession>
<keyword evidence="3" id="KW-1185">Reference proteome</keyword>
<keyword evidence="1" id="KW-0732">Signal</keyword>
<feature type="signal peptide" evidence="1">
    <location>
        <begin position="1"/>
        <end position="18"/>
    </location>
</feature>